<dbReference type="Pfam" id="PF00888">
    <property type="entry name" value="Cullin"/>
    <property type="match status" value="1"/>
</dbReference>
<name>A0ABQ8Y4R7_9EUKA</name>
<evidence type="ECO:0000313" key="7">
    <source>
        <dbReference type="Proteomes" id="UP001150062"/>
    </source>
</evidence>
<evidence type="ECO:0000256" key="4">
    <source>
        <dbReference type="RuleBase" id="RU003829"/>
    </source>
</evidence>
<dbReference type="InterPro" id="IPR036390">
    <property type="entry name" value="WH_DNA-bd_sf"/>
</dbReference>
<accession>A0ABQ8Y4R7</accession>
<evidence type="ECO:0000256" key="2">
    <source>
        <dbReference type="ARBA" id="ARBA00022843"/>
    </source>
</evidence>
<dbReference type="InterPro" id="IPR016157">
    <property type="entry name" value="Cullin_CS"/>
</dbReference>
<dbReference type="PANTHER" id="PTHR11932">
    <property type="entry name" value="CULLIN"/>
    <property type="match status" value="1"/>
</dbReference>
<dbReference type="Proteomes" id="UP001150062">
    <property type="component" value="Unassembled WGS sequence"/>
</dbReference>
<dbReference type="SMART" id="SM00182">
    <property type="entry name" value="CULLIN"/>
    <property type="match status" value="1"/>
</dbReference>
<sequence length="747" mass="89154">MNKPRKLRMIIPKQKLFNEDKTEEIEELWKTISNGIQQILVIPITEIDISIEEIFRSCYRLIEFDKENLLINRFKMTIEEYANEQINFFQSQDDSIFLTTFHEKWNSYRLKNMILHELFQFLNNMFLSRTNNNTFSIYQNSMKKWRSQILTTNDNFILLRLIRIINENINQERNGEVTDMSFLKDIIQMFIDVSDSNLDIYTNFFENKYLNISSLYYQMESQDLLLTNNCGIYLNKVQERLKEEEIRAAQYFNTQTFARIQSNIINEFLKPYIQTLMTMDNGLNSMMSKEDFGHLKLMYHLFTKVPNGTETLLQVFLDLHSKRLTEIIQENKKKIVGRSPPKFIDHLINQRTQYSEIIDKSFSKNKDFHIAINAQFKTLINQTKDFPEQLAKYLDRCFRFTFLSSNEEEIGKIMDSIIIIFSLLNNKDIFKRFYEQFFAKRFLSGSSVSENIEKMMIAKIKKIQGKQFTQKMETMLNDIHNSEQETIDFKKFLTEERENDPITNIVLNFRVLTQGQWPGLIKTECQLIPELQEYCDIFTGFYIRKHDGRVLTWKFSIGSAEIAYSMNNKKYTLITSTFQMLILLLLHKKNEKISIEEIMEETKIEEPILINCIKPLFHPKHKLLTRAFKKGKGFNKEDQLVFYPRFKSNTRRVMFPRTIRTQEKRERLKTIEKIHEERKLIIDATIVRIMKSRKSLIHNLLITEITSQLANNFVPSISSIKKRIDSLIEREYIERDINDIKLYKYLA</sequence>
<dbReference type="SMART" id="SM00884">
    <property type="entry name" value="Cullin_Nedd8"/>
    <property type="match status" value="1"/>
</dbReference>
<dbReference type="EMBL" id="JAOAOG010000221">
    <property type="protein sequence ID" value="KAJ6239604.1"/>
    <property type="molecule type" value="Genomic_DNA"/>
</dbReference>
<dbReference type="PROSITE" id="PS01256">
    <property type="entry name" value="CULLIN_1"/>
    <property type="match status" value="1"/>
</dbReference>
<dbReference type="Pfam" id="PF26557">
    <property type="entry name" value="Cullin_AB"/>
    <property type="match status" value="1"/>
</dbReference>
<dbReference type="InterPro" id="IPR036317">
    <property type="entry name" value="Cullin_homology_sf"/>
</dbReference>
<evidence type="ECO:0000256" key="1">
    <source>
        <dbReference type="ARBA" id="ARBA00006019"/>
    </source>
</evidence>
<dbReference type="PROSITE" id="PS50069">
    <property type="entry name" value="CULLIN_2"/>
    <property type="match status" value="1"/>
</dbReference>
<keyword evidence="7" id="KW-1185">Reference proteome</keyword>
<keyword evidence="2" id="KW-0832">Ubl conjugation</keyword>
<protein>
    <submittedName>
        <fullName evidence="6">Cullin</fullName>
    </submittedName>
</protein>
<comment type="similarity">
    <text evidence="1 3 4">Belongs to the cullin family.</text>
</comment>
<organism evidence="6 7">
    <name type="scientific">Anaeramoeba flamelloides</name>
    <dbReference type="NCBI Taxonomy" id="1746091"/>
    <lineage>
        <taxon>Eukaryota</taxon>
        <taxon>Metamonada</taxon>
        <taxon>Anaeramoebidae</taxon>
        <taxon>Anaeramoeba</taxon>
    </lineage>
</organism>
<dbReference type="InterPro" id="IPR059120">
    <property type="entry name" value="Cullin-like_AB"/>
</dbReference>
<evidence type="ECO:0000259" key="5">
    <source>
        <dbReference type="PROSITE" id="PS50069"/>
    </source>
</evidence>
<dbReference type="Gene3D" id="1.20.1310.10">
    <property type="entry name" value="Cullin Repeats"/>
    <property type="match status" value="4"/>
</dbReference>
<comment type="caution">
    <text evidence="6">The sequence shown here is derived from an EMBL/GenBank/DDBJ whole genome shotgun (WGS) entry which is preliminary data.</text>
</comment>
<dbReference type="InterPro" id="IPR016159">
    <property type="entry name" value="Cullin_repeat-like_dom_sf"/>
</dbReference>
<reference evidence="6" key="1">
    <citation type="submission" date="2022-08" db="EMBL/GenBank/DDBJ databases">
        <title>Novel sulfate-reducing endosymbionts in the free-living metamonad Anaeramoeba.</title>
        <authorList>
            <person name="Jerlstrom-Hultqvist J."/>
            <person name="Cepicka I."/>
            <person name="Gallot-Lavallee L."/>
            <person name="Salas-Leiva D."/>
            <person name="Curtis B.A."/>
            <person name="Zahonova K."/>
            <person name="Pipaliya S."/>
            <person name="Dacks J."/>
            <person name="Roger A.J."/>
        </authorList>
    </citation>
    <scope>NUCLEOTIDE SEQUENCE</scope>
    <source>
        <strain evidence="6">Schooner1</strain>
    </source>
</reference>
<dbReference type="InterPro" id="IPR016158">
    <property type="entry name" value="Cullin_homology"/>
</dbReference>
<dbReference type="InterPro" id="IPR001373">
    <property type="entry name" value="Cullin_N"/>
</dbReference>
<feature type="domain" description="Cullin family profile" evidence="5">
    <location>
        <begin position="385"/>
        <end position="617"/>
    </location>
</feature>
<dbReference type="InterPro" id="IPR045093">
    <property type="entry name" value="Cullin"/>
</dbReference>
<dbReference type="SUPFAM" id="SSF46785">
    <property type="entry name" value="Winged helix' DNA-binding domain"/>
    <property type="match status" value="1"/>
</dbReference>
<dbReference type="Gene3D" id="1.10.10.10">
    <property type="entry name" value="Winged helix-like DNA-binding domain superfamily/Winged helix DNA-binding domain"/>
    <property type="match status" value="1"/>
</dbReference>
<dbReference type="Gene3D" id="3.30.230.130">
    <property type="entry name" value="Cullin, Chain C, Domain 2"/>
    <property type="match status" value="1"/>
</dbReference>
<dbReference type="SUPFAM" id="SSF74788">
    <property type="entry name" value="Cullin repeat-like"/>
    <property type="match status" value="1"/>
</dbReference>
<dbReference type="Pfam" id="PF10557">
    <property type="entry name" value="Cullin_Nedd8"/>
    <property type="match status" value="1"/>
</dbReference>
<evidence type="ECO:0000256" key="3">
    <source>
        <dbReference type="PROSITE-ProRule" id="PRU00330"/>
    </source>
</evidence>
<proteinExistence type="inferred from homology"/>
<evidence type="ECO:0000313" key="6">
    <source>
        <dbReference type="EMBL" id="KAJ6239604.1"/>
    </source>
</evidence>
<gene>
    <name evidence="6" type="ORF">M0813_25066</name>
</gene>
<dbReference type="InterPro" id="IPR019559">
    <property type="entry name" value="Cullin_neddylation_domain"/>
</dbReference>
<dbReference type="SUPFAM" id="SSF75632">
    <property type="entry name" value="Cullin homology domain"/>
    <property type="match status" value="1"/>
</dbReference>
<dbReference type="InterPro" id="IPR036388">
    <property type="entry name" value="WH-like_DNA-bd_sf"/>
</dbReference>